<dbReference type="SUPFAM" id="SSF53822">
    <property type="entry name" value="Periplasmic binding protein-like I"/>
    <property type="match status" value="1"/>
</dbReference>
<keyword evidence="7" id="KW-1185">Reference proteome</keyword>
<dbReference type="PANTHER" id="PTHR30146:SF151">
    <property type="entry name" value="HTH-TYPE TRANSCRIPTIONAL REPRESSOR CYTR"/>
    <property type="match status" value="1"/>
</dbReference>
<dbReference type="CDD" id="cd06267">
    <property type="entry name" value="PBP1_LacI_sugar_binding-like"/>
    <property type="match status" value="1"/>
</dbReference>
<protein>
    <submittedName>
        <fullName evidence="6">HTH-type transcriptional repressor CytR</fullName>
    </submittedName>
</protein>
<evidence type="ECO:0000256" key="3">
    <source>
        <dbReference type="ARBA" id="ARBA00023125"/>
    </source>
</evidence>
<keyword evidence="1" id="KW-0678">Repressor</keyword>
<dbReference type="Gene3D" id="3.40.50.2300">
    <property type="match status" value="2"/>
</dbReference>
<dbReference type="EMBL" id="CP047045">
    <property type="protein sequence ID" value="QGZ94786.1"/>
    <property type="molecule type" value="Genomic_DNA"/>
</dbReference>
<keyword evidence="3" id="KW-0238">DNA-binding</keyword>
<dbReference type="Gene3D" id="1.10.260.40">
    <property type="entry name" value="lambda repressor-like DNA-binding domains"/>
    <property type="match status" value="1"/>
</dbReference>
<dbReference type="RefSeq" id="WP_158765697.1">
    <property type="nucleotide sequence ID" value="NZ_CP047045.1"/>
</dbReference>
<dbReference type="SMART" id="SM00354">
    <property type="entry name" value="HTH_LACI"/>
    <property type="match status" value="1"/>
</dbReference>
<evidence type="ECO:0000313" key="6">
    <source>
        <dbReference type="EMBL" id="QGZ94786.1"/>
    </source>
</evidence>
<dbReference type="GO" id="GO:0000976">
    <property type="term" value="F:transcription cis-regulatory region binding"/>
    <property type="evidence" value="ECO:0007669"/>
    <property type="project" value="TreeGrafter"/>
</dbReference>
<feature type="domain" description="HTH lacI-type" evidence="5">
    <location>
        <begin position="10"/>
        <end position="64"/>
    </location>
</feature>
<sequence>MTRRARERSATIKDVAREADVSVASASRALNGFSNVAEPTRQRVLAAAQRLRYVPHIGARNLIMRRTNMIGVVLPDMYGEFFSELIRGADSGAREHGMHLIVTSAHGDAREAGEIVRAMRGRVDGMIMMSPHVTEDFADEYFDHDLPLVLMNGRTGRASHTTINIDNRGGAETMVRHLHASGHRRIALIGGPKGNFDAEERLRGCRAALRALKLEVSATLDGDFSEESGRSAALKLLKAKRLPDAVFALNDMMAIGCMAALEDAGVDVPAQTSVAGFDDVPIAAYVRPGLTTMRVDIAGLGRQAVEQLHTSIRGTAKAAGEATTAPLELIVRGSTRTKTNKENREG</sequence>
<dbReference type="Pfam" id="PF00356">
    <property type="entry name" value="LacI"/>
    <property type="match status" value="1"/>
</dbReference>
<dbReference type="GO" id="GO:0003700">
    <property type="term" value="F:DNA-binding transcription factor activity"/>
    <property type="evidence" value="ECO:0007669"/>
    <property type="project" value="TreeGrafter"/>
</dbReference>
<dbReference type="PROSITE" id="PS50932">
    <property type="entry name" value="HTH_LACI_2"/>
    <property type="match status" value="1"/>
</dbReference>
<dbReference type="KEGG" id="tsv:DSM104635_01617"/>
<proteinExistence type="predicted"/>
<dbReference type="PROSITE" id="PS00356">
    <property type="entry name" value="HTH_LACI_1"/>
    <property type="match status" value="1"/>
</dbReference>
<dbReference type="PANTHER" id="PTHR30146">
    <property type="entry name" value="LACI-RELATED TRANSCRIPTIONAL REPRESSOR"/>
    <property type="match status" value="1"/>
</dbReference>
<evidence type="ECO:0000313" key="7">
    <source>
        <dbReference type="Proteomes" id="UP000431269"/>
    </source>
</evidence>
<dbReference type="Proteomes" id="UP000431269">
    <property type="component" value="Chromosome"/>
</dbReference>
<evidence type="ECO:0000256" key="4">
    <source>
        <dbReference type="ARBA" id="ARBA00023163"/>
    </source>
</evidence>
<accession>A0A6I6MN95</accession>
<evidence type="ECO:0000259" key="5">
    <source>
        <dbReference type="PROSITE" id="PS50932"/>
    </source>
</evidence>
<dbReference type="InterPro" id="IPR046335">
    <property type="entry name" value="LacI/GalR-like_sensor"/>
</dbReference>
<reference evidence="7" key="1">
    <citation type="submission" date="2019-12" db="EMBL/GenBank/DDBJ databases">
        <title>Complete genome of Terracaulis silvestris 0127_4.</title>
        <authorList>
            <person name="Vieira S."/>
            <person name="Riedel T."/>
            <person name="Sproer C."/>
            <person name="Pascual J."/>
            <person name="Boedeker C."/>
            <person name="Overmann J."/>
        </authorList>
    </citation>
    <scope>NUCLEOTIDE SEQUENCE [LARGE SCALE GENOMIC DNA]</scope>
    <source>
        <strain evidence="7">0127_4</strain>
    </source>
</reference>
<organism evidence="6 7">
    <name type="scientific">Terricaulis silvestris</name>
    <dbReference type="NCBI Taxonomy" id="2686094"/>
    <lineage>
        <taxon>Bacteria</taxon>
        <taxon>Pseudomonadati</taxon>
        <taxon>Pseudomonadota</taxon>
        <taxon>Alphaproteobacteria</taxon>
        <taxon>Caulobacterales</taxon>
        <taxon>Caulobacteraceae</taxon>
        <taxon>Terricaulis</taxon>
    </lineage>
</organism>
<name>A0A6I6MN95_9CAUL</name>
<dbReference type="InterPro" id="IPR028082">
    <property type="entry name" value="Peripla_BP_I"/>
</dbReference>
<dbReference type="InterPro" id="IPR000843">
    <property type="entry name" value="HTH_LacI"/>
</dbReference>
<evidence type="ECO:0000256" key="1">
    <source>
        <dbReference type="ARBA" id="ARBA00022491"/>
    </source>
</evidence>
<dbReference type="SUPFAM" id="SSF47413">
    <property type="entry name" value="lambda repressor-like DNA-binding domains"/>
    <property type="match status" value="1"/>
</dbReference>
<evidence type="ECO:0000256" key="2">
    <source>
        <dbReference type="ARBA" id="ARBA00023015"/>
    </source>
</evidence>
<dbReference type="CDD" id="cd01392">
    <property type="entry name" value="HTH_LacI"/>
    <property type="match status" value="1"/>
</dbReference>
<gene>
    <name evidence="6" type="primary">cytR</name>
    <name evidence="6" type="ORF">DSM104635_01617</name>
</gene>
<keyword evidence="4" id="KW-0804">Transcription</keyword>
<dbReference type="Pfam" id="PF13377">
    <property type="entry name" value="Peripla_BP_3"/>
    <property type="match status" value="1"/>
</dbReference>
<dbReference type="AlphaFoldDB" id="A0A6I6MN95"/>
<keyword evidence="2" id="KW-0805">Transcription regulation</keyword>
<dbReference type="InterPro" id="IPR010982">
    <property type="entry name" value="Lambda_DNA-bd_dom_sf"/>
</dbReference>